<reference evidence="2 4" key="2">
    <citation type="journal article" date="2013" name="Nature">
        <title>Insights into bilaterian evolution from three spiralian genomes.</title>
        <authorList>
            <person name="Simakov O."/>
            <person name="Marletaz F."/>
            <person name="Cho S.J."/>
            <person name="Edsinger-Gonzales E."/>
            <person name="Havlak P."/>
            <person name="Hellsten U."/>
            <person name="Kuo D.H."/>
            <person name="Larsson T."/>
            <person name="Lv J."/>
            <person name="Arendt D."/>
            <person name="Savage R."/>
            <person name="Osoegawa K."/>
            <person name="de Jong P."/>
            <person name="Grimwood J."/>
            <person name="Chapman J.A."/>
            <person name="Shapiro H."/>
            <person name="Aerts A."/>
            <person name="Otillar R.P."/>
            <person name="Terry A.Y."/>
            <person name="Boore J.L."/>
            <person name="Grigoriev I.V."/>
            <person name="Lindberg D.R."/>
            <person name="Seaver E.C."/>
            <person name="Weisblat D.A."/>
            <person name="Putnam N.H."/>
            <person name="Rokhsar D.S."/>
        </authorList>
    </citation>
    <scope>NUCLEOTIDE SEQUENCE</scope>
    <source>
        <strain evidence="2 4">I ESC-2004</strain>
    </source>
</reference>
<evidence type="ECO:0000256" key="1">
    <source>
        <dbReference type="SAM" id="MobiDB-lite"/>
    </source>
</evidence>
<accession>R7UGM4</accession>
<evidence type="ECO:0000313" key="3">
    <source>
        <dbReference type="EnsemblMetazoa" id="CapteP191199"/>
    </source>
</evidence>
<sequence length="590" mass="66107">MSIEEHKALKASCMNFVKFFAPDIIPVDFIVNCHNEISMLRAEITDLKQKLDSASVGGLSYADAVGRSQISQPSQQTTSKSFNNLDLTIVPLITTAKLVSNGKRFVEAQTKEDLDHLRNKISLLKCDLFGKTASIRLTNESKTRPKHVIIRNVSALYDTDTIHEEAHIEYNSTSSVINLTKPGSTAGRRPIKLRLEDGNQLEQVPDQALVIPGYSFLRRDRRTHGGGVALYYRSSTHLHRLTSLETQKCEVIWFQASTREHDILGCAANWPPASDLDIRQHLQHTLDEVSIQFNTIVLLAGDLNAHHPDLSESINTNRAGRLPQRFATVNALSQVIEPQPALPPTVRLVKTSCLQTYLRKPVSLYSSNPRNPSKPSNSPPNHIRNCEENGRVKQREAMAQVYCKQLYRGSAVKEAIPKMTVEIWGMRFNASKTVAIFISHITTTPPPITFVGSTLEYSKEHLNMGFFLDSALSPQAHVNALIRKGATEVFLLLKLYKMYVRPHLEHASPAWAALGAKQTGILESLQGRAMRVILTLPRTHQITDADYAVLNITSLGHRRNFALACFMFKLFSNHLPRKLSKYKPVPHINP</sequence>
<gene>
    <name evidence="2" type="ORF">CAPTEDRAFT_191199</name>
</gene>
<dbReference type="AlphaFoldDB" id="R7UGM4"/>
<dbReference type="OrthoDB" id="416454at2759"/>
<name>R7UGM4_CAPTE</name>
<reference evidence="4" key="1">
    <citation type="submission" date="2012-12" db="EMBL/GenBank/DDBJ databases">
        <authorList>
            <person name="Hellsten U."/>
            <person name="Grimwood J."/>
            <person name="Chapman J.A."/>
            <person name="Shapiro H."/>
            <person name="Aerts A."/>
            <person name="Otillar R.P."/>
            <person name="Terry A.Y."/>
            <person name="Boore J.L."/>
            <person name="Simakov O."/>
            <person name="Marletaz F."/>
            <person name="Cho S.-J."/>
            <person name="Edsinger-Gonzales E."/>
            <person name="Havlak P."/>
            <person name="Kuo D.-H."/>
            <person name="Larsson T."/>
            <person name="Lv J."/>
            <person name="Arendt D."/>
            <person name="Savage R."/>
            <person name="Osoegawa K."/>
            <person name="de Jong P."/>
            <person name="Lindberg D.R."/>
            <person name="Seaver E.C."/>
            <person name="Weisblat D.A."/>
            <person name="Putnam N.H."/>
            <person name="Grigoriev I.V."/>
            <person name="Rokhsar D.S."/>
        </authorList>
    </citation>
    <scope>NUCLEOTIDE SEQUENCE</scope>
    <source>
        <strain evidence="4">I ESC-2004</strain>
    </source>
</reference>
<dbReference type="Proteomes" id="UP000014760">
    <property type="component" value="Unassembled WGS sequence"/>
</dbReference>
<feature type="compositionally biased region" description="Low complexity" evidence="1">
    <location>
        <begin position="366"/>
        <end position="381"/>
    </location>
</feature>
<organism evidence="2">
    <name type="scientific">Capitella teleta</name>
    <name type="common">Polychaete worm</name>
    <dbReference type="NCBI Taxonomy" id="283909"/>
    <lineage>
        <taxon>Eukaryota</taxon>
        <taxon>Metazoa</taxon>
        <taxon>Spiralia</taxon>
        <taxon>Lophotrochozoa</taxon>
        <taxon>Annelida</taxon>
        <taxon>Polychaeta</taxon>
        <taxon>Sedentaria</taxon>
        <taxon>Scolecida</taxon>
        <taxon>Capitellidae</taxon>
        <taxon>Capitella</taxon>
    </lineage>
</organism>
<dbReference type="EnsemblMetazoa" id="CapteT191199">
    <property type="protein sequence ID" value="CapteP191199"/>
    <property type="gene ID" value="CapteG191199"/>
</dbReference>
<dbReference type="EMBL" id="KB303655">
    <property type="protein sequence ID" value="ELU02918.1"/>
    <property type="molecule type" value="Genomic_DNA"/>
</dbReference>
<evidence type="ECO:0000313" key="4">
    <source>
        <dbReference type="Proteomes" id="UP000014760"/>
    </source>
</evidence>
<protein>
    <recommendedName>
        <fullName evidence="5">Endonuclease/exonuclease/phosphatase domain-containing protein</fullName>
    </recommendedName>
</protein>
<evidence type="ECO:0000313" key="2">
    <source>
        <dbReference type="EMBL" id="ELU02918.1"/>
    </source>
</evidence>
<dbReference type="HOGENOM" id="CLU_462511_0_0_1"/>
<evidence type="ECO:0008006" key="5">
    <source>
        <dbReference type="Google" id="ProtNLM"/>
    </source>
</evidence>
<dbReference type="EMBL" id="AMQN01008655">
    <property type="status" value="NOT_ANNOTATED_CDS"/>
    <property type="molecule type" value="Genomic_DNA"/>
</dbReference>
<proteinExistence type="predicted"/>
<dbReference type="SUPFAM" id="SSF56219">
    <property type="entry name" value="DNase I-like"/>
    <property type="match status" value="1"/>
</dbReference>
<dbReference type="InterPro" id="IPR036691">
    <property type="entry name" value="Endo/exonu/phosph_ase_sf"/>
</dbReference>
<dbReference type="Gene3D" id="3.60.10.10">
    <property type="entry name" value="Endonuclease/exonuclease/phosphatase"/>
    <property type="match status" value="1"/>
</dbReference>
<dbReference type="STRING" id="283909.R7UGM4"/>
<keyword evidence="4" id="KW-1185">Reference proteome</keyword>
<feature type="region of interest" description="Disordered" evidence="1">
    <location>
        <begin position="364"/>
        <end position="386"/>
    </location>
</feature>
<reference evidence="3" key="3">
    <citation type="submission" date="2015-06" db="UniProtKB">
        <authorList>
            <consortium name="EnsemblMetazoa"/>
        </authorList>
    </citation>
    <scope>IDENTIFICATION</scope>
</reference>